<dbReference type="InterPro" id="IPR038765">
    <property type="entry name" value="Papain-like_cys_pep_sf"/>
</dbReference>
<dbReference type="OrthoDB" id="2020758at2759"/>
<name>A0A0L6VGZ9_9BASI</name>
<reference evidence="9 10" key="1">
    <citation type="submission" date="2015-08" db="EMBL/GenBank/DDBJ databases">
        <title>Next Generation Sequencing and Analysis of the Genome of Puccinia sorghi L Schw, the Causal Agent of Maize Common Rust.</title>
        <authorList>
            <person name="Rochi L."/>
            <person name="Burguener G."/>
            <person name="Darino M."/>
            <person name="Turjanski A."/>
            <person name="Kreff E."/>
            <person name="Dieguez M.J."/>
            <person name="Sacco F."/>
        </authorList>
    </citation>
    <scope>NUCLEOTIDE SEQUENCE [LARGE SCALE GENOMIC DNA]</scope>
    <source>
        <strain evidence="9 10">RO10H11247</strain>
    </source>
</reference>
<dbReference type="InterPro" id="IPR028889">
    <property type="entry name" value="USP"/>
</dbReference>
<dbReference type="EC" id="3.4.19.12" evidence="3"/>
<evidence type="ECO:0000256" key="5">
    <source>
        <dbReference type="ARBA" id="ARBA00022786"/>
    </source>
</evidence>
<dbReference type="STRING" id="27349.A0A0L6VGZ9"/>
<dbReference type="GO" id="GO:0006508">
    <property type="term" value="P:proteolysis"/>
    <property type="evidence" value="ECO:0007669"/>
    <property type="project" value="UniProtKB-KW"/>
</dbReference>
<dbReference type="InterPro" id="IPR001394">
    <property type="entry name" value="Peptidase_C19_UCH"/>
</dbReference>
<dbReference type="PROSITE" id="PS50235">
    <property type="entry name" value="USP_3"/>
    <property type="match status" value="1"/>
</dbReference>
<keyword evidence="7" id="KW-0788">Thiol protease</keyword>
<evidence type="ECO:0000256" key="6">
    <source>
        <dbReference type="ARBA" id="ARBA00022801"/>
    </source>
</evidence>
<dbReference type="PANTHER" id="PTHR24006:SF888">
    <property type="entry name" value="UBIQUITIN CARBOXYL-TERMINAL HYDROLASE 30"/>
    <property type="match status" value="1"/>
</dbReference>
<dbReference type="InterPro" id="IPR050164">
    <property type="entry name" value="Peptidase_C19"/>
</dbReference>
<dbReference type="GO" id="GO:0005829">
    <property type="term" value="C:cytosol"/>
    <property type="evidence" value="ECO:0007669"/>
    <property type="project" value="TreeGrafter"/>
</dbReference>
<dbReference type="CDD" id="cd02257">
    <property type="entry name" value="Peptidase_C19"/>
    <property type="match status" value="1"/>
</dbReference>
<comment type="similarity">
    <text evidence="2">Belongs to the peptidase C19 family.</text>
</comment>
<evidence type="ECO:0000256" key="3">
    <source>
        <dbReference type="ARBA" id="ARBA00012759"/>
    </source>
</evidence>
<keyword evidence="4" id="KW-0645">Protease</keyword>
<dbReference type="Gene3D" id="3.90.70.10">
    <property type="entry name" value="Cysteine proteinases"/>
    <property type="match status" value="1"/>
</dbReference>
<dbReference type="GO" id="GO:0005634">
    <property type="term" value="C:nucleus"/>
    <property type="evidence" value="ECO:0007669"/>
    <property type="project" value="TreeGrafter"/>
</dbReference>
<evidence type="ECO:0000256" key="7">
    <source>
        <dbReference type="ARBA" id="ARBA00022807"/>
    </source>
</evidence>
<comment type="caution">
    <text evidence="9">The sequence shown here is derived from an EMBL/GenBank/DDBJ whole genome shotgun (WGS) entry which is preliminary data.</text>
</comment>
<evidence type="ECO:0000259" key="8">
    <source>
        <dbReference type="PROSITE" id="PS50235"/>
    </source>
</evidence>
<organism evidence="9 10">
    <name type="scientific">Puccinia sorghi</name>
    <dbReference type="NCBI Taxonomy" id="27349"/>
    <lineage>
        <taxon>Eukaryota</taxon>
        <taxon>Fungi</taxon>
        <taxon>Dikarya</taxon>
        <taxon>Basidiomycota</taxon>
        <taxon>Pucciniomycotina</taxon>
        <taxon>Pucciniomycetes</taxon>
        <taxon>Pucciniales</taxon>
        <taxon>Pucciniaceae</taxon>
        <taxon>Puccinia</taxon>
    </lineage>
</organism>
<proteinExistence type="inferred from homology"/>
<gene>
    <name evidence="9" type="ORF">VP01_1622g5</name>
</gene>
<feature type="domain" description="USP" evidence="8">
    <location>
        <begin position="4"/>
        <end position="386"/>
    </location>
</feature>
<dbReference type="Pfam" id="PF00443">
    <property type="entry name" value="UCH"/>
    <property type="match status" value="1"/>
</dbReference>
<dbReference type="SUPFAM" id="SSF54001">
    <property type="entry name" value="Cysteine proteinases"/>
    <property type="match status" value="1"/>
</dbReference>
<evidence type="ECO:0000256" key="2">
    <source>
        <dbReference type="ARBA" id="ARBA00009085"/>
    </source>
</evidence>
<dbReference type="PANTHER" id="PTHR24006">
    <property type="entry name" value="UBIQUITIN CARBOXYL-TERMINAL HYDROLASE"/>
    <property type="match status" value="1"/>
</dbReference>
<evidence type="ECO:0000256" key="1">
    <source>
        <dbReference type="ARBA" id="ARBA00000707"/>
    </source>
</evidence>
<protein>
    <recommendedName>
        <fullName evidence="3">ubiquitinyl hydrolase 1</fullName>
        <ecNumber evidence="3">3.4.19.12</ecNumber>
    </recommendedName>
</protein>
<keyword evidence="6" id="KW-0378">Hydrolase</keyword>
<dbReference type="GO" id="GO:0004843">
    <property type="term" value="F:cysteine-type deubiquitinase activity"/>
    <property type="evidence" value="ECO:0007669"/>
    <property type="project" value="UniProtKB-EC"/>
</dbReference>
<evidence type="ECO:0000313" key="9">
    <source>
        <dbReference type="EMBL" id="KNZ60038.1"/>
    </source>
</evidence>
<dbReference type="Proteomes" id="UP000037035">
    <property type="component" value="Unassembled WGS sequence"/>
</dbReference>
<evidence type="ECO:0000256" key="4">
    <source>
        <dbReference type="ARBA" id="ARBA00022670"/>
    </source>
</evidence>
<accession>A0A0L6VGZ9</accession>
<sequence>MSYPGLANHGNSNLCFLNSVVQALASTTELREYFSKGGKGERRVISSLAALIEELNTPCQRPTVLRATPLIEALQATGTSASRLFNHAQQDAHELLIIILDAIEHELNSSNPHPRGLAALLHPQSLLHPLKRSPFQGLMANRIACAACGFSAGIRHSPTDHLSITLPFRSTCTLEESLKEYTILELLDDYVCRKCTLLNAQLELRRKVSSEKNRRSQRKRAETIEKKQLAAVSAAISEGQPDRELEPLVEQALRPPPRILTVHVSCSTVYGAGHLVKNPCRLVFPELLVLDPFTTTECLSARAETPISSPSALVSVNPSRGRTPIAYPYRLLAAVVHIGSHAGGHYLAFRRAPNALWYRLSDHDVDPCSVQEVLNSNPTLLFYQRLGDNP</sequence>
<dbReference type="VEuPathDB" id="FungiDB:VP01_1622g5"/>
<comment type="catalytic activity">
    <reaction evidence="1">
        <text>Thiol-dependent hydrolysis of ester, thioester, amide, peptide and isopeptide bonds formed by the C-terminal Gly of ubiquitin (a 76-residue protein attached to proteins as an intracellular targeting signal).</text>
        <dbReference type="EC" id="3.4.19.12"/>
    </reaction>
</comment>
<keyword evidence="5" id="KW-0833">Ubl conjugation pathway</keyword>
<keyword evidence="10" id="KW-1185">Reference proteome</keyword>
<evidence type="ECO:0000313" key="10">
    <source>
        <dbReference type="Proteomes" id="UP000037035"/>
    </source>
</evidence>
<dbReference type="AlphaFoldDB" id="A0A0L6VGZ9"/>
<dbReference type="GO" id="GO:0016579">
    <property type="term" value="P:protein deubiquitination"/>
    <property type="evidence" value="ECO:0007669"/>
    <property type="project" value="InterPro"/>
</dbReference>
<dbReference type="EMBL" id="LAVV01006418">
    <property type="protein sequence ID" value="KNZ60038.1"/>
    <property type="molecule type" value="Genomic_DNA"/>
</dbReference>